<reference evidence="1 2" key="1">
    <citation type="submission" date="2022-12" db="EMBL/GenBank/DDBJ databases">
        <title>Chitinophagaceae gen. sp. nov., a new member of the family Chitinophagaceae, isolated from soil in a chemical factory.</title>
        <authorList>
            <person name="Ke Z."/>
        </authorList>
    </citation>
    <scope>NUCLEOTIDE SEQUENCE [LARGE SCALE GENOMIC DNA]</scope>
    <source>
        <strain evidence="1 2">LY-5</strain>
    </source>
</reference>
<evidence type="ECO:0000313" key="2">
    <source>
        <dbReference type="Proteomes" id="UP001210231"/>
    </source>
</evidence>
<proteinExistence type="predicted"/>
<name>A0ABT4UJ32_9BACT</name>
<dbReference type="RefSeq" id="WP_407030695.1">
    <property type="nucleotide sequence ID" value="NZ_JAQGEF010000005.1"/>
</dbReference>
<sequence length="165" mass="18524">MKKGIVTILAMIISIASFSQEFGNLKFKLPSKFSKHVEANLTTYQGISASKNNVRFIFHEVAEPAPKPDSSYRQQWQTIMATATNNAPIPSPKKKTTIEGIKYLENGAKTVVDGEEEFSQLLVFILDDSIQAVQIVVKDQKTYKAESVELISEFLDSIRLLKKKK</sequence>
<accession>A0ABT4UJ32</accession>
<gene>
    <name evidence="1" type="ORF">O3P16_06075</name>
</gene>
<evidence type="ECO:0000313" key="1">
    <source>
        <dbReference type="EMBL" id="MDA3614367.1"/>
    </source>
</evidence>
<protein>
    <recommendedName>
        <fullName evidence="3">DUF4252 domain-containing protein</fullName>
    </recommendedName>
</protein>
<evidence type="ECO:0008006" key="3">
    <source>
        <dbReference type="Google" id="ProtNLM"/>
    </source>
</evidence>
<dbReference type="EMBL" id="JAQGEF010000005">
    <property type="protein sequence ID" value="MDA3614367.1"/>
    <property type="molecule type" value="Genomic_DNA"/>
</dbReference>
<organism evidence="1 2">
    <name type="scientific">Polluticaenibacter yanchengensis</name>
    <dbReference type="NCBI Taxonomy" id="3014562"/>
    <lineage>
        <taxon>Bacteria</taxon>
        <taxon>Pseudomonadati</taxon>
        <taxon>Bacteroidota</taxon>
        <taxon>Chitinophagia</taxon>
        <taxon>Chitinophagales</taxon>
        <taxon>Chitinophagaceae</taxon>
        <taxon>Polluticaenibacter</taxon>
    </lineage>
</organism>
<dbReference type="Proteomes" id="UP001210231">
    <property type="component" value="Unassembled WGS sequence"/>
</dbReference>
<comment type="caution">
    <text evidence="1">The sequence shown here is derived from an EMBL/GenBank/DDBJ whole genome shotgun (WGS) entry which is preliminary data.</text>
</comment>
<keyword evidence="2" id="KW-1185">Reference proteome</keyword>